<organism evidence="1 2">
    <name type="scientific">Portunus trituberculatus</name>
    <name type="common">Swimming crab</name>
    <name type="synonym">Neptunus trituberculatus</name>
    <dbReference type="NCBI Taxonomy" id="210409"/>
    <lineage>
        <taxon>Eukaryota</taxon>
        <taxon>Metazoa</taxon>
        <taxon>Ecdysozoa</taxon>
        <taxon>Arthropoda</taxon>
        <taxon>Crustacea</taxon>
        <taxon>Multicrustacea</taxon>
        <taxon>Malacostraca</taxon>
        <taxon>Eumalacostraca</taxon>
        <taxon>Eucarida</taxon>
        <taxon>Decapoda</taxon>
        <taxon>Pleocyemata</taxon>
        <taxon>Brachyura</taxon>
        <taxon>Eubrachyura</taxon>
        <taxon>Portunoidea</taxon>
        <taxon>Portunidae</taxon>
        <taxon>Portuninae</taxon>
        <taxon>Portunus</taxon>
    </lineage>
</organism>
<sequence>MEVHQEGLPVQTFKISMRDHDYKWYIFQKLIPTGGQLLEAFAGISSNQIVGSTCHFDPACLRLVTNSLQCITKCVSSSGLLLGFEDKAGKS</sequence>
<dbReference type="EMBL" id="VSRR010000072">
    <property type="protein sequence ID" value="MPC09499.1"/>
    <property type="molecule type" value="Genomic_DNA"/>
</dbReference>
<accession>A0A5B7CJ08</accession>
<evidence type="ECO:0000313" key="2">
    <source>
        <dbReference type="Proteomes" id="UP000324222"/>
    </source>
</evidence>
<dbReference type="AlphaFoldDB" id="A0A5B7CJ08"/>
<protein>
    <submittedName>
        <fullName evidence="1">Uncharacterized protein</fullName>
    </submittedName>
</protein>
<reference evidence="1 2" key="1">
    <citation type="submission" date="2019-05" db="EMBL/GenBank/DDBJ databases">
        <title>Another draft genome of Portunus trituberculatus and its Hox gene families provides insights of decapod evolution.</title>
        <authorList>
            <person name="Jeong J.-H."/>
            <person name="Song I."/>
            <person name="Kim S."/>
            <person name="Choi T."/>
            <person name="Kim D."/>
            <person name="Ryu S."/>
            <person name="Kim W."/>
        </authorList>
    </citation>
    <scope>NUCLEOTIDE SEQUENCE [LARGE SCALE GENOMIC DNA]</scope>
    <source>
        <tissue evidence="1">Muscle</tissue>
    </source>
</reference>
<comment type="caution">
    <text evidence="1">The sequence shown here is derived from an EMBL/GenBank/DDBJ whole genome shotgun (WGS) entry which is preliminary data.</text>
</comment>
<keyword evidence="2" id="KW-1185">Reference proteome</keyword>
<proteinExistence type="predicted"/>
<gene>
    <name evidence="1" type="ORF">E2C01_002112</name>
</gene>
<dbReference type="Proteomes" id="UP000324222">
    <property type="component" value="Unassembled WGS sequence"/>
</dbReference>
<name>A0A5B7CJ08_PORTR</name>
<evidence type="ECO:0000313" key="1">
    <source>
        <dbReference type="EMBL" id="MPC09499.1"/>
    </source>
</evidence>